<keyword evidence="2" id="KW-1185">Reference proteome</keyword>
<reference evidence="1 2" key="1">
    <citation type="journal article" date="2019" name="Commun. Biol.">
        <title>The bagworm genome reveals a unique fibroin gene that provides high tensile strength.</title>
        <authorList>
            <person name="Kono N."/>
            <person name="Nakamura H."/>
            <person name="Ohtoshi R."/>
            <person name="Tomita M."/>
            <person name="Numata K."/>
            <person name="Arakawa K."/>
        </authorList>
    </citation>
    <scope>NUCLEOTIDE SEQUENCE [LARGE SCALE GENOMIC DNA]</scope>
</reference>
<evidence type="ECO:0000313" key="1">
    <source>
        <dbReference type="EMBL" id="GBP55685.1"/>
    </source>
</evidence>
<sequence length="97" mass="9892">MEARGRTQKQTKPGVDRAAAAAAALTGAGAQKRARCGLLRRCVVEVYKNVASLSLINNKSIVAASGSDGAPAIVCADGGRVGDTLLAKLANPVPRLH</sequence>
<proteinExistence type="predicted"/>
<dbReference type="AlphaFoldDB" id="A0A4C1X074"/>
<dbReference type="EMBL" id="BGZK01000675">
    <property type="protein sequence ID" value="GBP55685.1"/>
    <property type="molecule type" value="Genomic_DNA"/>
</dbReference>
<comment type="caution">
    <text evidence="1">The sequence shown here is derived from an EMBL/GenBank/DDBJ whole genome shotgun (WGS) entry which is preliminary data.</text>
</comment>
<accession>A0A4C1X074</accession>
<gene>
    <name evidence="1" type="ORF">EVAR_18976_1</name>
</gene>
<organism evidence="1 2">
    <name type="scientific">Eumeta variegata</name>
    <name type="common">Bagworm moth</name>
    <name type="synonym">Eumeta japonica</name>
    <dbReference type="NCBI Taxonomy" id="151549"/>
    <lineage>
        <taxon>Eukaryota</taxon>
        <taxon>Metazoa</taxon>
        <taxon>Ecdysozoa</taxon>
        <taxon>Arthropoda</taxon>
        <taxon>Hexapoda</taxon>
        <taxon>Insecta</taxon>
        <taxon>Pterygota</taxon>
        <taxon>Neoptera</taxon>
        <taxon>Endopterygota</taxon>
        <taxon>Lepidoptera</taxon>
        <taxon>Glossata</taxon>
        <taxon>Ditrysia</taxon>
        <taxon>Tineoidea</taxon>
        <taxon>Psychidae</taxon>
        <taxon>Oiketicinae</taxon>
        <taxon>Eumeta</taxon>
    </lineage>
</organism>
<evidence type="ECO:0000313" key="2">
    <source>
        <dbReference type="Proteomes" id="UP000299102"/>
    </source>
</evidence>
<dbReference type="Proteomes" id="UP000299102">
    <property type="component" value="Unassembled WGS sequence"/>
</dbReference>
<name>A0A4C1X074_EUMVA</name>
<protein>
    <submittedName>
        <fullName evidence="1">Uncharacterized protein</fullName>
    </submittedName>
</protein>